<dbReference type="Gene3D" id="2.60.40.10">
    <property type="entry name" value="Immunoglobulins"/>
    <property type="match status" value="1"/>
</dbReference>
<dbReference type="CDD" id="cd14947">
    <property type="entry name" value="NBR1_like"/>
    <property type="match status" value="1"/>
</dbReference>
<dbReference type="InterPro" id="IPR039517">
    <property type="entry name" value="C6orf106_UBA-like"/>
</dbReference>
<dbReference type="PANTHER" id="PTHR20930">
    <property type="entry name" value="OVARIAN CARCINOMA ANTIGEN CA125-RELATED"/>
    <property type="match status" value="1"/>
</dbReference>
<accession>A0ABM0MZI6</accession>
<name>A0ABM0MZI6_SACKO</name>
<dbReference type="Proteomes" id="UP000694865">
    <property type="component" value="Unplaced"/>
</dbReference>
<keyword evidence="3" id="KW-1185">Reference proteome</keyword>
<dbReference type="PANTHER" id="PTHR20930:SF0">
    <property type="entry name" value="PROTEIN ILRUN"/>
    <property type="match status" value="1"/>
</dbReference>
<dbReference type="Gene3D" id="1.10.8.10">
    <property type="entry name" value="DNA helicase RuvA subunit, C-terminal domain"/>
    <property type="match status" value="1"/>
</dbReference>
<dbReference type="InterPro" id="IPR032350">
    <property type="entry name" value="Nbr1_FW"/>
</dbReference>
<evidence type="ECO:0000313" key="3">
    <source>
        <dbReference type="Proteomes" id="UP000694865"/>
    </source>
</evidence>
<evidence type="ECO:0000313" key="4">
    <source>
        <dbReference type="RefSeq" id="XP_006825427.1"/>
    </source>
</evidence>
<proteinExistence type="predicted"/>
<dbReference type="RefSeq" id="XP_006825427.1">
    <property type="nucleotide sequence ID" value="XM_006825364.1"/>
</dbReference>
<gene>
    <name evidence="4" type="primary">LOC102804580</name>
</gene>
<dbReference type="SUPFAM" id="SSF46934">
    <property type="entry name" value="UBA-like"/>
    <property type="match status" value="1"/>
</dbReference>
<dbReference type="GeneID" id="102804580"/>
<dbReference type="Pfam" id="PF14555">
    <property type="entry name" value="UBA_4"/>
    <property type="match status" value="1"/>
</dbReference>
<organism evidence="3 4">
    <name type="scientific">Saccoglossus kowalevskii</name>
    <name type="common">Acorn worm</name>
    <dbReference type="NCBI Taxonomy" id="10224"/>
    <lineage>
        <taxon>Eukaryota</taxon>
        <taxon>Metazoa</taxon>
        <taxon>Hemichordata</taxon>
        <taxon>Enteropneusta</taxon>
        <taxon>Harrimaniidae</taxon>
        <taxon>Saccoglossus</taxon>
    </lineage>
</organism>
<dbReference type="InterPro" id="IPR009060">
    <property type="entry name" value="UBA-like_sf"/>
</dbReference>
<reference evidence="4" key="1">
    <citation type="submission" date="2025-08" db="UniProtKB">
        <authorList>
            <consortium name="RefSeq"/>
        </authorList>
    </citation>
    <scope>IDENTIFICATION</scope>
    <source>
        <tissue evidence="4">Testes</tissue>
    </source>
</reference>
<evidence type="ECO:0000256" key="1">
    <source>
        <dbReference type="SAM" id="MobiDB-lite"/>
    </source>
</evidence>
<dbReference type="InterPro" id="IPR013783">
    <property type="entry name" value="Ig-like_fold"/>
</dbReference>
<dbReference type="Pfam" id="PF16158">
    <property type="entry name" value="N_BRCA1_IG"/>
    <property type="match status" value="1"/>
</dbReference>
<evidence type="ECO:0000259" key="2">
    <source>
        <dbReference type="Pfam" id="PF16158"/>
    </source>
</evidence>
<protein>
    <submittedName>
        <fullName evidence="4">Uncharacterized protein C6orf106 homolog</fullName>
    </submittedName>
</protein>
<feature type="domain" description="Nbr1 FW" evidence="2">
    <location>
        <begin position="81"/>
        <end position="178"/>
    </location>
</feature>
<feature type="region of interest" description="Disordered" evidence="1">
    <location>
        <begin position="225"/>
        <end position="244"/>
    </location>
</feature>
<dbReference type="CDD" id="cd14349">
    <property type="entry name" value="UBA_CF106"/>
    <property type="match status" value="1"/>
</dbReference>
<sequence>MEVDSELDQDLLQQFSSMGTTDKEVLISEFQKLLGNQLNPAGCAFFLDMNNWNLQAAVCSYYDFESPQCKLPTMSLVQDITIGEGESVPPNTAFVKTWRIRNSGDETWPGGVLLKFTQGHQLGASDTVPVQSLFPGQITDVSVEMISPPSCGFFQGQWRMVSRTGQYFGEVIWVILEVKEGGMLGLTQQLSSLATQDSSSIPLHHIPPHSSNHITSNLGNNDSIVAVSTGDNEDQTNIPNSPIRAPIFQISNSNTSSLLRQHQIQFGSPESQQPHQESRDFLS</sequence>